<evidence type="ECO:0000313" key="3">
    <source>
        <dbReference type="EMBL" id="CAD7281810.1"/>
    </source>
</evidence>
<evidence type="ECO:0000313" key="4">
    <source>
        <dbReference type="Proteomes" id="UP000678499"/>
    </source>
</evidence>
<proteinExistence type="predicted"/>
<evidence type="ECO:0000256" key="2">
    <source>
        <dbReference type="SAM" id="MobiDB-lite"/>
    </source>
</evidence>
<name>A0A7R9GGL1_9CRUS</name>
<feature type="coiled-coil region" evidence="1">
    <location>
        <begin position="261"/>
        <end position="295"/>
    </location>
</feature>
<dbReference type="EMBL" id="CAJPEX010003201">
    <property type="protein sequence ID" value="CAG0921962.1"/>
    <property type="molecule type" value="Genomic_DNA"/>
</dbReference>
<keyword evidence="4" id="KW-1185">Reference proteome</keyword>
<dbReference type="Proteomes" id="UP000678499">
    <property type="component" value="Unassembled WGS sequence"/>
</dbReference>
<keyword evidence="1" id="KW-0175">Coiled coil</keyword>
<accession>A0A7R9GGL1</accession>
<protein>
    <submittedName>
        <fullName evidence="3">Uncharacterized protein</fullName>
    </submittedName>
</protein>
<reference evidence="3" key="1">
    <citation type="submission" date="2020-11" db="EMBL/GenBank/DDBJ databases">
        <authorList>
            <person name="Tran Van P."/>
        </authorList>
    </citation>
    <scope>NUCLEOTIDE SEQUENCE</scope>
</reference>
<feature type="coiled-coil region" evidence="1">
    <location>
        <begin position="331"/>
        <end position="393"/>
    </location>
</feature>
<dbReference type="EMBL" id="OA885238">
    <property type="protein sequence ID" value="CAD7281810.1"/>
    <property type="molecule type" value="Genomic_DNA"/>
</dbReference>
<gene>
    <name evidence="3" type="ORF">NMOB1V02_LOCUS9446</name>
</gene>
<sequence>MSDTDLYGGPSTEELVMTPGGKGSRKPLETSTPIKAFSNRTGYPDPRIVTHRVTSNPALVMAGKRCWSLTDISSSCCDGFGDGEIMFRGVTSDKERLEKTMPNLEQAPDSSKLDAVKKIQQTILVYSYRKKKKRLLELTSQYQDLHSKYNKSLLMLKASKAEAEIERCSAGSYKKDFTCALSQLEEQQAVSRSLQEEIRKVSEESRECKDIMRLLKEESASKTVTVSELQLKLSSTTDSLLQTENNLSEHVQMMTTLKDQVAALTHNVTNLTSKVAALEEENTILQREVSLDEENLTRAKSTIADLAFKNEELNNSLVTTHEDNILLKRSIQKQQQEAEVFNRTIEDLNETLADVNASRDGISAMLDVLRAENQALKDLNKKHLQEVLEARSEAVGHKKLVSTICWLPGLLLKCVWVSLLPIHPNSAAAVNFRI</sequence>
<dbReference type="AlphaFoldDB" id="A0A7R9GGL1"/>
<feature type="region of interest" description="Disordered" evidence="2">
    <location>
        <begin position="1"/>
        <end position="30"/>
    </location>
</feature>
<organism evidence="3">
    <name type="scientific">Notodromas monacha</name>
    <dbReference type="NCBI Taxonomy" id="399045"/>
    <lineage>
        <taxon>Eukaryota</taxon>
        <taxon>Metazoa</taxon>
        <taxon>Ecdysozoa</taxon>
        <taxon>Arthropoda</taxon>
        <taxon>Crustacea</taxon>
        <taxon>Oligostraca</taxon>
        <taxon>Ostracoda</taxon>
        <taxon>Podocopa</taxon>
        <taxon>Podocopida</taxon>
        <taxon>Cypridocopina</taxon>
        <taxon>Cypridoidea</taxon>
        <taxon>Cyprididae</taxon>
        <taxon>Notodromas</taxon>
    </lineage>
</organism>
<evidence type="ECO:0000256" key="1">
    <source>
        <dbReference type="SAM" id="Coils"/>
    </source>
</evidence>